<keyword evidence="3" id="KW-1185">Reference proteome</keyword>
<evidence type="ECO:0000256" key="1">
    <source>
        <dbReference type="SAM" id="MobiDB-lite"/>
    </source>
</evidence>
<dbReference type="PANTHER" id="PTHR34945">
    <property type="entry name" value="2-OXOGLUTARATE (2OG) AND FE(II)-DEPENDENT OXYGENASE SUPERFAMILY PROTEIN"/>
    <property type="match status" value="1"/>
</dbReference>
<feature type="region of interest" description="Disordered" evidence="1">
    <location>
        <begin position="1"/>
        <end position="38"/>
    </location>
</feature>
<name>A0ABD3TCX6_9LAMI</name>
<evidence type="ECO:0000313" key="2">
    <source>
        <dbReference type="EMBL" id="KAL3834831.1"/>
    </source>
</evidence>
<dbReference type="PANTHER" id="PTHR34945:SF2">
    <property type="entry name" value="2-OXOGLUTARATE (2OG) AND FE(II)-DEPENDENT OXYGENASE SUPERFAMILY PROTEIN"/>
    <property type="match status" value="1"/>
</dbReference>
<feature type="compositionally biased region" description="Low complexity" evidence="1">
    <location>
        <begin position="54"/>
        <end position="67"/>
    </location>
</feature>
<dbReference type="InterPro" id="IPR027443">
    <property type="entry name" value="IPNS-like_sf"/>
</dbReference>
<dbReference type="Gene3D" id="2.60.120.330">
    <property type="entry name" value="B-lactam Antibiotic, Isopenicillin N Synthase, Chain"/>
    <property type="match status" value="1"/>
</dbReference>
<evidence type="ECO:0000313" key="3">
    <source>
        <dbReference type="Proteomes" id="UP001634393"/>
    </source>
</evidence>
<organism evidence="2 3">
    <name type="scientific">Penstemon smallii</name>
    <dbReference type="NCBI Taxonomy" id="265156"/>
    <lineage>
        <taxon>Eukaryota</taxon>
        <taxon>Viridiplantae</taxon>
        <taxon>Streptophyta</taxon>
        <taxon>Embryophyta</taxon>
        <taxon>Tracheophyta</taxon>
        <taxon>Spermatophyta</taxon>
        <taxon>Magnoliopsida</taxon>
        <taxon>eudicotyledons</taxon>
        <taxon>Gunneridae</taxon>
        <taxon>Pentapetalae</taxon>
        <taxon>asterids</taxon>
        <taxon>lamiids</taxon>
        <taxon>Lamiales</taxon>
        <taxon>Plantaginaceae</taxon>
        <taxon>Cheloneae</taxon>
        <taxon>Penstemon</taxon>
    </lineage>
</organism>
<sequence length="362" mass="40160">MASSTQKPHHHNLPTPYATTAAPPPTPSTSTDTRPTPTLDALSHLLHRLPPTLSLSLPTRRSSTPPLISLTDPTPPLLSAATQLGYFHLTHHHPIPGPSTESAAVSLFNLPQDQKQLIFPNNWPFGYDDDDVSAGNESFCLDPNELSGLDSGSDSGCLYEFGREMERIGLKVVEELGRAVGFENPARDEMCSQLWISDTDGMDRPGRVYPYVVGLHCQLRGCGKYSLWADSGWVNVSGRVDSVLVTLGDIAQVWSNGKFKKVRGRPVPMSLEDDNKLSSRYITMSLLITLPLESTVSPLLPGPAINNGIDEQENDEESHDISTNLMITGEERQFRSFSFEDYAWRVYHEHLLLKDPLIRYRV</sequence>
<proteinExistence type="predicted"/>
<reference evidence="2 3" key="1">
    <citation type="submission" date="2024-12" db="EMBL/GenBank/DDBJ databases">
        <title>The unique morphological basis and parallel evolutionary history of personate flowers in Penstemon.</title>
        <authorList>
            <person name="Depatie T.H."/>
            <person name="Wessinger C.A."/>
        </authorList>
    </citation>
    <scope>NUCLEOTIDE SEQUENCE [LARGE SCALE GENOMIC DNA]</scope>
    <source>
        <strain evidence="2">WTNN_2</strain>
        <tissue evidence="2">Leaf</tissue>
    </source>
</reference>
<dbReference type="SUPFAM" id="SSF51197">
    <property type="entry name" value="Clavaminate synthase-like"/>
    <property type="match status" value="1"/>
</dbReference>
<protein>
    <submittedName>
        <fullName evidence="2">Uncharacterized protein</fullName>
    </submittedName>
</protein>
<dbReference type="EMBL" id="JBJXBP010000004">
    <property type="protein sequence ID" value="KAL3834831.1"/>
    <property type="molecule type" value="Genomic_DNA"/>
</dbReference>
<gene>
    <name evidence="2" type="ORF">ACJIZ3_009567</name>
</gene>
<dbReference type="Proteomes" id="UP001634393">
    <property type="component" value="Unassembled WGS sequence"/>
</dbReference>
<feature type="region of interest" description="Disordered" evidence="1">
    <location>
        <begin position="54"/>
        <end position="73"/>
    </location>
</feature>
<accession>A0ABD3TCX6</accession>
<dbReference type="AlphaFoldDB" id="A0ABD3TCX6"/>
<comment type="caution">
    <text evidence="2">The sequence shown here is derived from an EMBL/GenBank/DDBJ whole genome shotgun (WGS) entry which is preliminary data.</text>
</comment>
<feature type="compositionally biased region" description="Low complexity" evidence="1">
    <location>
        <begin position="28"/>
        <end position="38"/>
    </location>
</feature>